<organism evidence="2 3">
    <name type="scientific">Roseateles asaccharophilus</name>
    <dbReference type="NCBI Taxonomy" id="582607"/>
    <lineage>
        <taxon>Bacteria</taxon>
        <taxon>Pseudomonadati</taxon>
        <taxon>Pseudomonadota</taxon>
        <taxon>Betaproteobacteria</taxon>
        <taxon>Burkholderiales</taxon>
        <taxon>Sphaerotilaceae</taxon>
        <taxon>Roseateles</taxon>
    </lineage>
</organism>
<dbReference type="InterPro" id="IPR036365">
    <property type="entry name" value="PGBD-like_sf"/>
</dbReference>
<dbReference type="Pfam" id="PF13401">
    <property type="entry name" value="AAA_22"/>
    <property type="match status" value="1"/>
</dbReference>
<protein>
    <submittedName>
        <fullName evidence="2">General secretion pathway protein A</fullName>
    </submittedName>
</protein>
<feature type="domain" description="AAA+ ATPase" evidence="1">
    <location>
        <begin position="42"/>
        <end position="187"/>
    </location>
</feature>
<dbReference type="InterPro" id="IPR003593">
    <property type="entry name" value="AAA+_ATPase"/>
</dbReference>
<dbReference type="InterPro" id="IPR002477">
    <property type="entry name" value="Peptidoglycan-bd-like"/>
</dbReference>
<evidence type="ECO:0000313" key="2">
    <source>
        <dbReference type="EMBL" id="MDR7332598.1"/>
    </source>
</evidence>
<keyword evidence="3" id="KW-1185">Reference proteome</keyword>
<dbReference type="PANTHER" id="PTHR35894">
    <property type="entry name" value="GENERAL SECRETION PATHWAY PROTEIN A-RELATED"/>
    <property type="match status" value="1"/>
</dbReference>
<dbReference type="Proteomes" id="UP001180825">
    <property type="component" value="Unassembled WGS sequence"/>
</dbReference>
<dbReference type="Gene3D" id="3.90.70.10">
    <property type="entry name" value="Cysteine proteinases"/>
    <property type="match status" value="1"/>
</dbReference>
<dbReference type="RefSeq" id="WP_310327336.1">
    <property type="nucleotide sequence ID" value="NZ_JAVDXV010000003.1"/>
</dbReference>
<evidence type="ECO:0000313" key="3">
    <source>
        <dbReference type="Proteomes" id="UP001180825"/>
    </source>
</evidence>
<dbReference type="SMART" id="SM00382">
    <property type="entry name" value="AAA"/>
    <property type="match status" value="1"/>
</dbReference>
<gene>
    <name evidence="2" type="ORF">J2X21_001731</name>
</gene>
<accession>A0ABU2A994</accession>
<dbReference type="EMBL" id="JAVDXV010000003">
    <property type="protein sequence ID" value="MDR7332598.1"/>
    <property type="molecule type" value="Genomic_DNA"/>
</dbReference>
<dbReference type="SUPFAM" id="SSF52540">
    <property type="entry name" value="P-loop containing nucleoside triphosphate hydrolases"/>
    <property type="match status" value="1"/>
</dbReference>
<dbReference type="InterPro" id="IPR052026">
    <property type="entry name" value="ExeA_AAA_ATPase_DNA-bind"/>
</dbReference>
<evidence type="ECO:0000259" key="1">
    <source>
        <dbReference type="SMART" id="SM00382"/>
    </source>
</evidence>
<reference evidence="2 3" key="1">
    <citation type="submission" date="2023-07" db="EMBL/GenBank/DDBJ databases">
        <title>Sorghum-associated microbial communities from plants grown in Nebraska, USA.</title>
        <authorList>
            <person name="Schachtman D."/>
        </authorList>
    </citation>
    <scope>NUCLEOTIDE SEQUENCE [LARGE SCALE GENOMIC DNA]</scope>
    <source>
        <strain evidence="2 3">BE316</strain>
    </source>
</reference>
<dbReference type="InterPro" id="IPR027417">
    <property type="entry name" value="P-loop_NTPase"/>
</dbReference>
<proteinExistence type="predicted"/>
<comment type="caution">
    <text evidence="2">The sequence shown here is derived from an EMBL/GenBank/DDBJ whole genome shotgun (WGS) entry which is preliminary data.</text>
</comment>
<sequence>MYAPFFGLKQPPFSIAPDPHYLFMSERHREALAHLLYGLDGGGGFVLLTGEIGAGKTTVCRCFLEQIPANCNVAYIFNPKLTVTELLQAICDEFHAPVPPGAQTVKDYVDPLNAFLLAQHAAGRNNVLIIDEAQNLSADVLEQLRLLTNLETAERKLLQVVLIGQPELRGMLARPELEQLAQRVIARFHLGALSEDETAQYIRHRLSVAGLSGALPFDSKSLRLIHELTRGVPRRINLLCDRALLGGYASGQAQVTPAIVQQAAAEVFDTQAPTPASRRASAAVGVGLAVVAAAVAGAGLTWSLQQRAGGAPVTVAPAASSAVAASAATPSASAASGPAPAASSAASTPEPLELADWAARDGDAWAALAQRWGLPLPEQAEPCAAAAQRGLQCYRSGSGSLSLIRLIDRPVLLTLHRPGQAPALAALVGLDAQQATLLVDGEPRHVALRELASAWRGEFTTFWRVPPGYLQRADDGAPLRDWLAAQLARAPASAASGPGELTRQVQAFQASQGLQPDGRVGPITLMQINRAAGVAEPQLDAAP</sequence>
<dbReference type="SUPFAM" id="SSF47090">
    <property type="entry name" value="PGBD-like"/>
    <property type="match status" value="1"/>
</dbReference>
<dbReference type="InterPro" id="IPR049945">
    <property type="entry name" value="AAA_22"/>
</dbReference>
<dbReference type="Pfam" id="PF01471">
    <property type="entry name" value="PG_binding_1"/>
    <property type="match status" value="1"/>
</dbReference>
<name>A0ABU2A994_9BURK</name>
<dbReference type="PANTHER" id="PTHR35894:SF1">
    <property type="entry name" value="PHOSPHORIBULOKINASE _ URIDINE KINASE FAMILY"/>
    <property type="match status" value="1"/>
</dbReference>
<dbReference type="Gene3D" id="3.40.50.300">
    <property type="entry name" value="P-loop containing nucleotide triphosphate hydrolases"/>
    <property type="match status" value="1"/>
</dbReference>